<reference evidence="2" key="2">
    <citation type="submission" date="2020-11" db="EMBL/GenBank/DDBJ databases">
        <authorList>
            <person name="McCartney M.A."/>
            <person name="Auch B."/>
            <person name="Kono T."/>
            <person name="Mallez S."/>
            <person name="Becker A."/>
            <person name="Gohl D.M."/>
            <person name="Silverstein K.A.T."/>
            <person name="Koren S."/>
            <person name="Bechman K.B."/>
            <person name="Herman A."/>
            <person name="Abrahante J.E."/>
            <person name="Garbe J."/>
        </authorList>
    </citation>
    <scope>NUCLEOTIDE SEQUENCE</scope>
    <source>
        <strain evidence="2">Duluth1</strain>
        <tissue evidence="2">Whole animal</tissue>
    </source>
</reference>
<dbReference type="InterPro" id="IPR051092">
    <property type="entry name" value="FYVE_RhoGEF_PH"/>
</dbReference>
<evidence type="ECO:0000313" key="3">
    <source>
        <dbReference type="Proteomes" id="UP000828390"/>
    </source>
</evidence>
<dbReference type="InterPro" id="IPR000219">
    <property type="entry name" value="DH_dom"/>
</dbReference>
<organism evidence="2 3">
    <name type="scientific">Dreissena polymorpha</name>
    <name type="common">Zebra mussel</name>
    <name type="synonym">Mytilus polymorpha</name>
    <dbReference type="NCBI Taxonomy" id="45954"/>
    <lineage>
        <taxon>Eukaryota</taxon>
        <taxon>Metazoa</taxon>
        <taxon>Spiralia</taxon>
        <taxon>Lophotrochozoa</taxon>
        <taxon>Mollusca</taxon>
        <taxon>Bivalvia</taxon>
        <taxon>Autobranchia</taxon>
        <taxon>Heteroconchia</taxon>
        <taxon>Euheterodonta</taxon>
        <taxon>Imparidentia</taxon>
        <taxon>Neoheterodontei</taxon>
        <taxon>Myida</taxon>
        <taxon>Dreissenoidea</taxon>
        <taxon>Dreissenidae</taxon>
        <taxon>Dreissena</taxon>
    </lineage>
</organism>
<dbReference type="GO" id="GO:0005085">
    <property type="term" value="F:guanyl-nucleotide exchange factor activity"/>
    <property type="evidence" value="ECO:0007669"/>
    <property type="project" value="InterPro"/>
</dbReference>
<dbReference type="AlphaFoldDB" id="A0A9D4CLV8"/>
<keyword evidence="3" id="KW-1185">Reference proteome</keyword>
<protein>
    <recommendedName>
        <fullName evidence="1">DH domain-containing protein</fullName>
    </recommendedName>
</protein>
<dbReference type="Proteomes" id="UP000828390">
    <property type="component" value="Unassembled WGS sequence"/>
</dbReference>
<evidence type="ECO:0000313" key="2">
    <source>
        <dbReference type="EMBL" id="KAH3726773.1"/>
    </source>
</evidence>
<dbReference type="InterPro" id="IPR035899">
    <property type="entry name" value="DBL_dom_sf"/>
</dbReference>
<sequence length="198" mass="23398">NSFPKQLWNHYSDYAKQYTNAIKPTLDEKYDDDESFVEFLKLRRGSSELTLENLLQLPVQRIPEYDKYLNELLQETDPGHPDYDHLSRAAAKVRQMVKEREDELENMDNMRRMERVQYKFPHDDLQLQNIERRHLSARRKSAPGAVLFRGSIKPKSSNNILSSNSMGKKDPEIFQYNNFNRQYLMEGNVEFSRASNSC</sequence>
<dbReference type="GO" id="GO:0005737">
    <property type="term" value="C:cytoplasm"/>
    <property type="evidence" value="ECO:0007669"/>
    <property type="project" value="TreeGrafter"/>
</dbReference>
<feature type="domain" description="DH" evidence="1">
    <location>
        <begin position="1"/>
        <end position="103"/>
    </location>
</feature>
<accession>A0A9D4CLV8</accession>
<dbReference type="PROSITE" id="PS50010">
    <property type="entry name" value="DH_2"/>
    <property type="match status" value="1"/>
</dbReference>
<gene>
    <name evidence="2" type="ORF">DPMN_052642</name>
</gene>
<dbReference type="PANTHER" id="PTHR12673">
    <property type="entry name" value="FACIOGENITAL DYSPLASIA PROTEIN"/>
    <property type="match status" value="1"/>
</dbReference>
<dbReference type="Gene3D" id="1.20.900.10">
    <property type="entry name" value="Dbl homology (DH) domain"/>
    <property type="match status" value="1"/>
</dbReference>
<evidence type="ECO:0000259" key="1">
    <source>
        <dbReference type="PROSITE" id="PS50010"/>
    </source>
</evidence>
<dbReference type="PANTHER" id="PTHR12673:SF159">
    <property type="entry name" value="LD03170P"/>
    <property type="match status" value="1"/>
</dbReference>
<dbReference type="SUPFAM" id="SSF48065">
    <property type="entry name" value="DBL homology domain (DH-domain)"/>
    <property type="match status" value="1"/>
</dbReference>
<dbReference type="Pfam" id="PF00621">
    <property type="entry name" value="RhoGEF"/>
    <property type="match status" value="1"/>
</dbReference>
<reference evidence="2" key="1">
    <citation type="journal article" date="2019" name="bioRxiv">
        <title>The Genome of the Zebra Mussel, Dreissena polymorpha: A Resource for Invasive Species Research.</title>
        <authorList>
            <person name="McCartney M.A."/>
            <person name="Auch B."/>
            <person name="Kono T."/>
            <person name="Mallez S."/>
            <person name="Zhang Y."/>
            <person name="Obille A."/>
            <person name="Becker A."/>
            <person name="Abrahante J.E."/>
            <person name="Garbe J."/>
            <person name="Badalamenti J.P."/>
            <person name="Herman A."/>
            <person name="Mangelson H."/>
            <person name="Liachko I."/>
            <person name="Sullivan S."/>
            <person name="Sone E.D."/>
            <person name="Koren S."/>
            <person name="Silverstein K.A.T."/>
            <person name="Beckman K.B."/>
            <person name="Gohl D.M."/>
        </authorList>
    </citation>
    <scope>NUCLEOTIDE SEQUENCE</scope>
    <source>
        <strain evidence="2">Duluth1</strain>
        <tissue evidence="2">Whole animal</tissue>
    </source>
</reference>
<dbReference type="EMBL" id="JAIWYP010000012">
    <property type="protein sequence ID" value="KAH3726773.1"/>
    <property type="molecule type" value="Genomic_DNA"/>
</dbReference>
<comment type="caution">
    <text evidence="2">The sequence shown here is derived from an EMBL/GenBank/DDBJ whole genome shotgun (WGS) entry which is preliminary data.</text>
</comment>
<feature type="non-terminal residue" evidence="2">
    <location>
        <position position="1"/>
    </location>
</feature>
<proteinExistence type="predicted"/>
<name>A0A9D4CLV8_DREPO</name>